<feature type="transmembrane region" description="Helical" evidence="1">
    <location>
        <begin position="30"/>
        <end position="48"/>
    </location>
</feature>
<feature type="transmembrane region" description="Helical" evidence="1">
    <location>
        <begin position="208"/>
        <end position="228"/>
    </location>
</feature>
<feature type="transmembrane region" description="Helical" evidence="1">
    <location>
        <begin position="248"/>
        <end position="274"/>
    </location>
</feature>
<feature type="transmembrane region" description="Helical" evidence="1">
    <location>
        <begin position="295"/>
        <end position="314"/>
    </location>
</feature>
<feature type="transmembrane region" description="Helical" evidence="1">
    <location>
        <begin position="7"/>
        <end position="24"/>
    </location>
</feature>
<sequence>MSSSVKKWIDILLYLILIFSPLAYGSVHQPSFAFVFLIISLLFILSFSSNPQTIKEFLSLPLSLLGLSFLFILIFQLIPLPSSILRLISPNTYHTLVQFSLSDKITWHPLTIYPWATLREFLKVLAYGMLYLVILKRTVNSFQWEKEIPTNFLKLTCLCALLGFILQNFFAFNFHIPADAIYFTIIIALLSALIYFPQRSDYIFIKKISHWIAIMGITISIFAIIQKFSYNGRIFWIGKKAVSGFGPFISYNLYTGFMELCAPFSLCFCLTYLINYKGSLQGIKNKIIWLFSSQTNKAFFYLAGFVIIISSVFLSTSRAGSAAVVISTLIFFIILITKLQSKKRIRVLY</sequence>
<dbReference type="EMBL" id="DRBC01000093">
    <property type="protein sequence ID" value="HDN84422.1"/>
    <property type="molecule type" value="Genomic_DNA"/>
</dbReference>
<comment type="caution">
    <text evidence="2">The sequence shown here is derived from an EMBL/GenBank/DDBJ whole genome shotgun (WGS) entry which is preliminary data.</text>
</comment>
<feature type="transmembrane region" description="Helical" evidence="1">
    <location>
        <begin position="320"/>
        <end position="339"/>
    </location>
</feature>
<accession>A0A7V0QRI5</accession>
<evidence type="ECO:0000256" key="1">
    <source>
        <dbReference type="SAM" id="Phobius"/>
    </source>
</evidence>
<name>A0A7V0QRI5_UNCAE</name>
<dbReference type="Proteomes" id="UP000885660">
    <property type="component" value="Unassembled WGS sequence"/>
</dbReference>
<protein>
    <submittedName>
        <fullName evidence="2">Uncharacterized protein</fullName>
    </submittedName>
</protein>
<organism evidence="2">
    <name type="scientific">Aerophobetes bacterium</name>
    <dbReference type="NCBI Taxonomy" id="2030807"/>
    <lineage>
        <taxon>Bacteria</taxon>
        <taxon>Candidatus Aerophobota</taxon>
    </lineage>
</organism>
<gene>
    <name evidence="2" type="ORF">ENG47_01520</name>
</gene>
<reference evidence="2" key="1">
    <citation type="journal article" date="2020" name="mSystems">
        <title>Genome- and Community-Level Interaction Insights into Carbon Utilization and Element Cycling Functions of Hydrothermarchaeota in Hydrothermal Sediment.</title>
        <authorList>
            <person name="Zhou Z."/>
            <person name="Liu Y."/>
            <person name="Xu W."/>
            <person name="Pan J."/>
            <person name="Luo Z.H."/>
            <person name="Li M."/>
        </authorList>
    </citation>
    <scope>NUCLEOTIDE SEQUENCE [LARGE SCALE GENOMIC DNA]</scope>
    <source>
        <strain evidence="2">HyVt-219</strain>
    </source>
</reference>
<feature type="non-terminal residue" evidence="2">
    <location>
        <position position="349"/>
    </location>
</feature>
<proteinExistence type="predicted"/>
<keyword evidence="1" id="KW-1133">Transmembrane helix</keyword>
<keyword evidence="1" id="KW-0472">Membrane</keyword>
<feature type="transmembrane region" description="Helical" evidence="1">
    <location>
        <begin position="180"/>
        <end position="196"/>
    </location>
</feature>
<feature type="transmembrane region" description="Helical" evidence="1">
    <location>
        <begin position="155"/>
        <end position="174"/>
    </location>
</feature>
<dbReference type="AlphaFoldDB" id="A0A7V0QRI5"/>
<evidence type="ECO:0000313" key="2">
    <source>
        <dbReference type="EMBL" id="HDN84422.1"/>
    </source>
</evidence>
<feature type="transmembrane region" description="Helical" evidence="1">
    <location>
        <begin position="112"/>
        <end position="134"/>
    </location>
</feature>
<feature type="transmembrane region" description="Helical" evidence="1">
    <location>
        <begin position="60"/>
        <end position="78"/>
    </location>
</feature>
<keyword evidence="1" id="KW-0812">Transmembrane</keyword>